<dbReference type="SUPFAM" id="SSF81383">
    <property type="entry name" value="F-box domain"/>
    <property type="match status" value="1"/>
</dbReference>
<feature type="domain" description="F-box" evidence="1">
    <location>
        <begin position="21"/>
        <end position="53"/>
    </location>
</feature>
<proteinExistence type="predicted"/>
<organism evidence="2 3">
    <name type="scientific">Scytalidium lignicola</name>
    <name type="common">Hyphomycete</name>
    <dbReference type="NCBI Taxonomy" id="5539"/>
    <lineage>
        <taxon>Eukaryota</taxon>
        <taxon>Fungi</taxon>
        <taxon>Dikarya</taxon>
        <taxon>Ascomycota</taxon>
        <taxon>Pezizomycotina</taxon>
        <taxon>Leotiomycetes</taxon>
        <taxon>Leotiomycetes incertae sedis</taxon>
        <taxon>Scytalidium</taxon>
    </lineage>
</organism>
<accession>A0A3E2GXE7</accession>
<dbReference type="OrthoDB" id="3800738at2759"/>
<dbReference type="InterPro" id="IPR001810">
    <property type="entry name" value="F-box_dom"/>
</dbReference>
<dbReference type="CDD" id="cd09917">
    <property type="entry name" value="F-box_SF"/>
    <property type="match status" value="1"/>
</dbReference>
<feature type="non-terminal residue" evidence="2">
    <location>
        <position position="1"/>
    </location>
</feature>
<feature type="non-terminal residue" evidence="2">
    <location>
        <position position="258"/>
    </location>
</feature>
<evidence type="ECO:0000313" key="2">
    <source>
        <dbReference type="EMBL" id="RFU25824.1"/>
    </source>
</evidence>
<dbReference type="InterPro" id="IPR036047">
    <property type="entry name" value="F-box-like_dom_sf"/>
</dbReference>
<evidence type="ECO:0000259" key="1">
    <source>
        <dbReference type="Pfam" id="PF12937"/>
    </source>
</evidence>
<reference evidence="2 3" key="1">
    <citation type="submission" date="2018-05" db="EMBL/GenBank/DDBJ databases">
        <title>Draft genome sequence of Scytalidium lignicola DSM 105466, a ubiquitous saprotrophic fungus.</title>
        <authorList>
            <person name="Buettner E."/>
            <person name="Gebauer A.M."/>
            <person name="Hofrichter M."/>
            <person name="Liers C."/>
            <person name="Kellner H."/>
        </authorList>
    </citation>
    <scope>NUCLEOTIDE SEQUENCE [LARGE SCALE GENOMIC DNA]</scope>
    <source>
        <strain evidence="2 3">DSM 105466</strain>
    </source>
</reference>
<dbReference type="Proteomes" id="UP000258309">
    <property type="component" value="Unassembled WGS sequence"/>
</dbReference>
<protein>
    <recommendedName>
        <fullName evidence="1">F-box domain-containing protein</fullName>
    </recommendedName>
</protein>
<sequence>MSAPTQLASKINACETVCETPELLIHVLGFLGQGDLLRLQRVSRRWNTLINTTPRLQSAIFDSNIGVTQYAVSDAMQYPSSTPRLNSFVIDRLHWSPNLDIEQVNDIRFAGVQSSQSLRMMAYQNASWRKELLSWPPVRELTVIHGTITAEEPSLQDLVLVSDIDSASVQRFEVGRGHERAAPLVLDTRSFPHNHGNTSTGIKVIDVLYGLHLHYIENRTTLGYYMNVTLDSSDVEEIMGSFCTYKSRLFLDVTFMRY</sequence>
<dbReference type="OMA" id="KINACET"/>
<gene>
    <name evidence="2" type="ORF">B7463_g10510</name>
</gene>
<evidence type="ECO:0000313" key="3">
    <source>
        <dbReference type="Proteomes" id="UP000258309"/>
    </source>
</evidence>
<comment type="caution">
    <text evidence="2">The sequence shown here is derived from an EMBL/GenBank/DDBJ whole genome shotgun (WGS) entry which is preliminary data.</text>
</comment>
<dbReference type="Gene3D" id="1.20.1280.50">
    <property type="match status" value="1"/>
</dbReference>
<dbReference type="Pfam" id="PF12937">
    <property type="entry name" value="F-box-like"/>
    <property type="match status" value="1"/>
</dbReference>
<dbReference type="EMBL" id="NCSJ02000301">
    <property type="protein sequence ID" value="RFU25824.1"/>
    <property type="molecule type" value="Genomic_DNA"/>
</dbReference>
<name>A0A3E2GXE7_SCYLI</name>
<dbReference type="AlphaFoldDB" id="A0A3E2GXE7"/>
<keyword evidence="3" id="KW-1185">Reference proteome</keyword>